<dbReference type="Pfam" id="PF00134">
    <property type="entry name" value="Cyclin_N"/>
    <property type="match status" value="1"/>
</dbReference>
<evidence type="ECO:0000313" key="6">
    <source>
        <dbReference type="RefSeq" id="XP_056688197.1"/>
    </source>
</evidence>
<evidence type="ECO:0000259" key="3">
    <source>
        <dbReference type="Pfam" id="PF00134"/>
    </source>
</evidence>
<feature type="transmembrane region" description="Helical" evidence="2">
    <location>
        <begin position="42"/>
        <end position="62"/>
    </location>
</feature>
<evidence type="ECO:0000313" key="5">
    <source>
        <dbReference type="Proteomes" id="UP000813463"/>
    </source>
</evidence>
<name>A0ABM3QXW1_SPIOL</name>
<dbReference type="InterPro" id="IPR006671">
    <property type="entry name" value="Cyclin_N"/>
</dbReference>
<evidence type="ECO:0000256" key="2">
    <source>
        <dbReference type="SAM" id="Phobius"/>
    </source>
</evidence>
<evidence type="ECO:0000259" key="4">
    <source>
        <dbReference type="Pfam" id="PF02984"/>
    </source>
</evidence>
<keyword evidence="5" id="KW-1185">Reference proteome</keyword>
<sequence>MLLASKYEEVSVPVVEDLVLVSDRAYSRQEVINMIFVSTSCYLFLLFPPCLLAAASVFSAMCTMSGCKHCKKTCAWHTGYSQDRLMDCSRLMITFHLNAASAKLTGVLSIGSTTLLDMATQQNANKLSFS</sequence>
<reference evidence="6" key="2">
    <citation type="submission" date="2025-08" db="UniProtKB">
        <authorList>
            <consortium name="RefSeq"/>
        </authorList>
    </citation>
    <scope>IDENTIFICATION</scope>
    <source>
        <tissue evidence="6">Leaf</tissue>
    </source>
</reference>
<feature type="domain" description="Cyclin N-terminal" evidence="3">
    <location>
        <begin position="1"/>
        <end position="34"/>
    </location>
</feature>
<dbReference type="InterPro" id="IPR004367">
    <property type="entry name" value="Cyclin_C-dom"/>
</dbReference>
<dbReference type="GeneID" id="130463168"/>
<keyword evidence="2" id="KW-0812">Transmembrane</keyword>
<dbReference type="SUPFAM" id="SSF47954">
    <property type="entry name" value="Cyclin-like"/>
    <property type="match status" value="2"/>
</dbReference>
<feature type="domain" description="Cyclin C-terminal" evidence="4">
    <location>
        <begin position="37"/>
        <end position="107"/>
    </location>
</feature>
<keyword evidence="2" id="KW-1133">Transmembrane helix</keyword>
<dbReference type="Gene3D" id="1.10.472.10">
    <property type="entry name" value="Cyclin-like"/>
    <property type="match status" value="2"/>
</dbReference>
<accession>A0ABM3QXW1</accession>
<dbReference type="RefSeq" id="XP_056688197.1">
    <property type="nucleotide sequence ID" value="XM_056832219.1"/>
</dbReference>
<proteinExistence type="predicted"/>
<dbReference type="Pfam" id="PF02984">
    <property type="entry name" value="Cyclin_C"/>
    <property type="match status" value="1"/>
</dbReference>
<organism evidence="5 6">
    <name type="scientific">Spinacia oleracea</name>
    <name type="common">Spinach</name>
    <dbReference type="NCBI Taxonomy" id="3562"/>
    <lineage>
        <taxon>Eukaryota</taxon>
        <taxon>Viridiplantae</taxon>
        <taxon>Streptophyta</taxon>
        <taxon>Embryophyta</taxon>
        <taxon>Tracheophyta</taxon>
        <taxon>Spermatophyta</taxon>
        <taxon>Magnoliopsida</taxon>
        <taxon>eudicotyledons</taxon>
        <taxon>Gunneridae</taxon>
        <taxon>Pentapetalae</taxon>
        <taxon>Caryophyllales</taxon>
        <taxon>Chenopodiaceae</taxon>
        <taxon>Chenopodioideae</taxon>
        <taxon>Anserineae</taxon>
        <taxon>Spinacia</taxon>
    </lineage>
</organism>
<reference evidence="5" key="1">
    <citation type="journal article" date="2021" name="Nat. Commun.">
        <title>Genomic analyses provide insights into spinach domestication and the genetic basis of agronomic traits.</title>
        <authorList>
            <person name="Cai X."/>
            <person name="Sun X."/>
            <person name="Xu C."/>
            <person name="Sun H."/>
            <person name="Wang X."/>
            <person name="Ge C."/>
            <person name="Zhang Z."/>
            <person name="Wang Q."/>
            <person name="Fei Z."/>
            <person name="Jiao C."/>
            <person name="Wang Q."/>
        </authorList>
    </citation>
    <scope>NUCLEOTIDE SEQUENCE [LARGE SCALE GENOMIC DNA]</scope>
    <source>
        <strain evidence="5">cv. Varoflay</strain>
    </source>
</reference>
<evidence type="ECO:0000256" key="1">
    <source>
        <dbReference type="ARBA" id="ARBA00023127"/>
    </source>
</evidence>
<protein>
    <submittedName>
        <fullName evidence="6">G2/mitotic-specific cyclin-2-like</fullName>
    </submittedName>
</protein>
<dbReference type="InterPro" id="IPR036915">
    <property type="entry name" value="Cyclin-like_sf"/>
</dbReference>
<dbReference type="Proteomes" id="UP000813463">
    <property type="component" value="Chromosome 6"/>
</dbReference>
<keyword evidence="1" id="KW-0195">Cyclin</keyword>
<gene>
    <name evidence="6" type="primary">LOC130463168</name>
</gene>
<keyword evidence="2" id="KW-0472">Membrane</keyword>